<dbReference type="RefSeq" id="WP_189005336.1">
    <property type="nucleotide sequence ID" value="NZ_BMOD01000018.1"/>
</dbReference>
<accession>A0ABQ2D7G3</accession>
<dbReference type="EMBL" id="BMOD01000018">
    <property type="protein sequence ID" value="GGJ48088.1"/>
    <property type="molecule type" value="Genomic_DNA"/>
</dbReference>
<evidence type="ECO:0000313" key="2">
    <source>
        <dbReference type="EMBL" id="GGJ48088.1"/>
    </source>
</evidence>
<keyword evidence="3" id="KW-1185">Reference proteome</keyword>
<dbReference type="Pfam" id="PF01022">
    <property type="entry name" value="HTH_5"/>
    <property type="match status" value="1"/>
</dbReference>
<protein>
    <recommendedName>
        <fullName evidence="1">HTH arsR-type domain-containing protein</fullName>
    </recommendedName>
</protein>
<feature type="domain" description="HTH arsR-type" evidence="1">
    <location>
        <begin position="73"/>
        <end position="94"/>
    </location>
</feature>
<dbReference type="CDD" id="cd00090">
    <property type="entry name" value="HTH_ARSR"/>
    <property type="match status" value="1"/>
</dbReference>
<sequence length="319" mass="36914">MQNDDFDLFTVVNPHDMPAHFLPHLKPKIRARYYRSYSALRFVGEHLRSRMDPDGETPEVMHFFFLVEFLTPMLNLSPATVSRHLAVLEKANLILRNRSYGRADIAQGDGTRQSMDVTTGTILAVRMDPYGEEPLFVPYLMKTRSWRNLNQDIFDRQTAYHLKMRASDQNSSKEEILGDILTFTLKRNHTQNNTLMLMPSLQENLKPEEKISIAISMAVAAPASQRTQVIQQSARELCFTMDDLGVVSYRYYLWLLWRLCQMPQLVQHVVLTLQKVQIEARERLSLKLKPTRSLGAVARKILNHDGTRNQLMLKKTILL</sequence>
<dbReference type="SUPFAM" id="SSF46785">
    <property type="entry name" value="Winged helix' DNA-binding domain"/>
    <property type="match status" value="1"/>
</dbReference>
<gene>
    <name evidence="2" type="ORF">GCM10008938_37620</name>
</gene>
<reference evidence="3" key="1">
    <citation type="journal article" date="2019" name="Int. J. Syst. Evol. Microbiol.">
        <title>The Global Catalogue of Microorganisms (GCM) 10K type strain sequencing project: providing services to taxonomists for standard genome sequencing and annotation.</title>
        <authorList>
            <consortium name="The Broad Institute Genomics Platform"/>
            <consortium name="The Broad Institute Genome Sequencing Center for Infectious Disease"/>
            <person name="Wu L."/>
            <person name="Ma J."/>
        </authorList>
    </citation>
    <scope>NUCLEOTIDE SEQUENCE [LARGE SCALE GENOMIC DNA]</scope>
    <source>
        <strain evidence="3">JCM 14370</strain>
    </source>
</reference>
<proteinExistence type="predicted"/>
<dbReference type="Proteomes" id="UP000632222">
    <property type="component" value="Unassembled WGS sequence"/>
</dbReference>
<dbReference type="InterPro" id="IPR011991">
    <property type="entry name" value="ArsR-like_HTH"/>
</dbReference>
<evidence type="ECO:0000259" key="1">
    <source>
        <dbReference type="Pfam" id="PF01022"/>
    </source>
</evidence>
<dbReference type="InterPro" id="IPR001845">
    <property type="entry name" value="HTH_ArsR_DNA-bd_dom"/>
</dbReference>
<dbReference type="InterPro" id="IPR036390">
    <property type="entry name" value="WH_DNA-bd_sf"/>
</dbReference>
<organism evidence="2 3">
    <name type="scientific">Deinococcus roseus</name>
    <dbReference type="NCBI Taxonomy" id="392414"/>
    <lineage>
        <taxon>Bacteria</taxon>
        <taxon>Thermotogati</taxon>
        <taxon>Deinococcota</taxon>
        <taxon>Deinococci</taxon>
        <taxon>Deinococcales</taxon>
        <taxon>Deinococcaceae</taxon>
        <taxon>Deinococcus</taxon>
    </lineage>
</organism>
<evidence type="ECO:0000313" key="3">
    <source>
        <dbReference type="Proteomes" id="UP000632222"/>
    </source>
</evidence>
<name>A0ABQ2D7G3_9DEIO</name>
<comment type="caution">
    <text evidence="2">The sequence shown here is derived from an EMBL/GenBank/DDBJ whole genome shotgun (WGS) entry which is preliminary data.</text>
</comment>